<evidence type="ECO:0000313" key="2">
    <source>
        <dbReference type="Proteomes" id="UP000580474"/>
    </source>
</evidence>
<dbReference type="Proteomes" id="UP000580474">
    <property type="component" value="Unassembled WGS sequence"/>
</dbReference>
<proteinExistence type="predicted"/>
<dbReference type="RefSeq" id="WP_221315789.1">
    <property type="nucleotide sequence ID" value="NZ_JACHIV010000001.1"/>
</dbReference>
<dbReference type="AlphaFoldDB" id="A0A840NBG2"/>
<sequence length="64" mass="6903">MDALCTCLCRQAGHHGICQESPEHGLRLLSPQLTMTSTGEVCRACYQATSARFAATGRRLPQPA</sequence>
<dbReference type="EMBL" id="JACHIV010000001">
    <property type="protein sequence ID" value="MBB5069300.1"/>
    <property type="molecule type" value="Genomic_DNA"/>
</dbReference>
<gene>
    <name evidence="1" type="ORF">BJ969_002388</name>
</gene>
<name>A0A840NBG2_9PSEU</name>
<organism evidence="1 2">
    <name type="scientific">Saccharopolyspora gloriosae</name>
    <dbReference type="NCBI Taxonomy" id="455344"/>
    <lineage>
        <taxon>Bacteria</taxon>
        <taxon>Bacillati</taxon>
        <taxon>Actinomycetota</taxon>
        <taxon>Actinomycetes</taxon>
        <taxon>Pseudonocardiales</taxon>
        <taxon>Pseudonocardiaceae</taxon>
        <taxon>Saccharopolyspora</taxon>
    </lineage>
</organism>
<reference evidence="1 2" key="1">
    <citation type="submission" date="2020-08" db="EMBL/GenBank/DDBJ databases">
        <title>Sequencing the genomes of 1000 actinobacteria strains.</title>
        <authorList>
            <person name="Klenk H.-P."/>
        </authorList>
    </citation>
    <scope>NUCLEOTIDE SEQUENCE [LARGE SCALE GENOMIC DNA]</scope>
    <source>
        <strain evidence="1 2">DSM 45582</strain>
    </source>
</reference>
<protein>
    <submittedName>
        <fullName evidence="1">Uncharacterized protein</fullName>
    </submittedName>
</protein>
<evidence type="ECO:0000313" key="1">
    <source>
        <dbReference type="EMBL" id="MBB5069300.1"/>
    </source>
</evidence>
<keyword evidence="2" id="KW-1185">Reference proteome</keyword>
<comment type="caution">
    <text evidence="1">The sequence shown here is derived from an EMBL/GenBank/DDBJ whole genome shotgun (WGS) entry which is preliminary data.</text>
</comment>
<accession>A0A840NBG2</accession>